<dbReference type="Pfam" id="PF10303">
    <property type="entry name" value="DUF2408"/>
    <property type="match status" value="2"/>
</dbReference>
<keyword evidence="2" id="KW-1185">Reference proteome</keyword>
<dbReference type="GO" id="GO:0005634">
    <property type="term" value="C:nucleus"/>
    <property type="evidence" value="ECO:0007669"/>
    <property type="project" value="TreeGrafter"/>
</dbReference>
<dbReference type="Proteomes" id="UP000186594">
    <property type="component" value="Unassembled WGS sequence"/>
</dbReference>
<protein>
    <submittedName>
        <fullName evidence="1">UPF0662 protein</fullName>
    </submittedName>
</protein>
<dbReference type="EMBL" id="LXFE01000145">
    <property type="protein sequence ID" value="OLL26812.1"/>
    <property type="molecule type" value="Genomic_DNA"/>
</dbReference>
<organism evidence="1 2">
    <name type="scientific">Neolecta irregularis (strain DAH-3)</name>
    <dbReference type="NCBI Taxonomy" id="1198029"/>
    <lineage>
        <taxon>Eukaryota</taxon>
        <taxon>Fungi</taxon>
        <taxon>Dikarya</taxon>
        <taxon>Ascomycota</taxon>
        <taxon>Taphrinomycotina</taxon>
        <taxon>Neolectales</taxon>
        <taxon>Neolectaceae</taxon>
        <taxon>Neolecta</taxon>
    </lineage>
</organism>
<sequence>MYRKACSCYVCMFNVPDLHQAELAILERLINLRQRLMALKMDRSSYIKAQDVQKIYETIIKQVDKINEIREHPVHFGEQNRLDTVLDDVLQLLSLFFLAIGRNNSTMATYIQVSTVKRLLDHLYEAGVYTESDLKPIRKRLEEMRTIIHTDKVKQELPLAFLKLVGAKLKYCESRLVELEDNLSKLSPELAPIQQKLVSIRRQMAGIASKPNFSAQELHPLYEELRKIEASRVDGRFLAPNGDLPYGQSIVNGLLEECHTLSQDLITCKGDVAGVLKPIYDRLAELKSSLETLMLTHRWTLRETDLYNFKTQLKDLDQMRVNGKFASPNGDVPEGQTVLLYMLRRCYALLYQLLAASEPVSEALMPVHNQLSTVRKCLIEVKKGGGPFSPRELWPYQMKLASIDNMRLDGKFLADDGTVPEGQATVTTLLAECYDIIYELRSEIEEE</sequence>
<dbReference type="InterPro" id="IPR018810">
    <property type="entry name" value="UPF0662"/>
</dbReference>
<name>A0A1U7LW85_NEOID</name>
<comment type="caution">
    <text evidence="1">The sequence shown here is derived from an EMBL/GenBank/DDBJ whole genome shotgun (WGS) entry which is preliminary data.</text>
</comment>
<accession>A0A1U7LW85</accession>
<dbReference type="GO" id="GO:0005737">
    <property type="term" value="C:cytoplasm"/>
    <property type="evidence" value="ECO:0007669"/>
    <property type="project" value="TreeGrafter"/>
</dbReference>
<dbReference type="PANTHER" id="PTHR28086">
    <property type="entry name" value="UPF0662 PROTEIN YPL260W"/>
    <property type="match status" value="1"/>
</dbReference>
<dbReference type="STRING" id="1198029.A0A1U7LW85"/>
<evidence type="ECO:0000313" key="2">
    <source>
        <dbReference type="Proteomes" id="UP000186594"/>
    </source>
</evidence>
<dbReference type="OrthoDB" id="2011986at2759"/>
<reference evidence="1 2" key="1">
    <citation type="submission" date="2016-04" db="EMBL/GenBank/DDBJ databases">
        <title>Evolutionary innovation and constraint leading to complex multicellularity in the Ascomycota.</title>
        <authorList>
            <person name="Cisse O."/>
            <person name="Nguyen A."/>
            <person name="Hewitt D.A."/>
            <person name="Jedd G."/>
            <person name="Stajich J.E."/>
        </authorList>
    </citation>
    <scope>NUCLEOTIDE SEQUENCE [LARGE SCALE GENOMIC DNA]</scope>
    <source>
        <strain evidence="1 2">DAH-3</strain>
    </source>
</reference>
<gene>
    <name evidence="1" type="ORF">NEOLI_001508</name>
</gene>
<dbReference type="PANTHER" id="PTHR28086:SF1">
    <property type="entry name" value="CU(2+) SUPPRESSING AND BLEOMYCIN SENSITIVE PROTEIN 1"/>
    <property type="match status" value="1"/>
</dbReference>
<dbReference type="AlphaFoldDB" id="A0A1U7LW85"/>
<evidence type="ECO:0000313" key="1">
    <source>
        <dbReference type="EMBL" id="OLL26812.1"/>
    </source>
</evidence>
<proteinExistence type="predicted"/>
<dbReference type="OMA" id="KQDRTTY"/>